<proteinExistence type="predicted"/>
<gene>
    <name evidence="2" type="ORF">FB466_1529</name>
</gene>
<organism evidence="2 3">
    <name type="scientific">Klugiella xanthotipulae</name>
    <dbReference type="NCBI Taxonomy" id="244735"/>
    <lineage>
        <taxon>Bacteria</taxon>
        <taxon>Bacillati</taxon>
        <taxon>Actinomycetota</taxon>
        <taxon>Actinomycetes</taxon>
        <taxon>Micrococcales</taxon>
        <taxon>Microbacteriaceae</taxon>
        <taxon>Klugiella</taxon>
    </lineage>
</organism>
<dbReference type="OrthoDB" id="63519at2"/>
<dbReference type="Gene3D" id="3.40.50.1820">
    <property type="entry name" value="alpha/beta hydrolase"/>
    <property type="match status" value="1"/>
</dbReference>
<evidence type="ECO:0000259" key="1">
    <source>
        <dbReference type="Pfam" id="PF00561"/>
    </source>
</evidence>
<keyword evidence="3" id="KW-1185">Reference proteome</keyword>
<dbReference type="AlphaFoldDB" id="A0A543HY65"/>
<feature type="domain" description="AB hydrolase-1" evidence="1">
    <location>
        <begin position="53"/>
        <end position="283"/>
    </location>
</feature>
<dbReference type="Proteomes" id="UP000318331">
    <property type="component" value="Unassembled WGS sequence"/>
</dbReference>
<dbReference type="SUPFAM" id="SSF53474">
    <property type="entry name" value="alpha/beta-Hydrolases"/>
    <property type="match status" value="1"/>
</dbReference>
<reference evidence="2 3" key="1">
    <citation type="submission" date="2019-06" db="EMBL/GenBank/DDBJ databases">
        <title>Sequencing the genomes of 1000 actinobacteria strains.</title>
        <authorList>
            <person name="Klenk H.-P."/>
        </authorList>
    </citation>
    <scope>NUCLEOTIDE SEQUENCE [LARGE SCALE GENOMIC DNA]</scope>
    <source>
        <strain evidence="2 3">DSM 18031</strain>
    </source>
</reference>
<dbReference type="EMBL" id="VFPN01000002">
    <property type="protein sequence ID" value="TQM63271.1"/>
    <property type="molecule type" value="Genomic_DNA"/>
</dbReference>
<dbReference type="PRINTS" id="PR00111">
    <property type="entry name" value="ABHYDROLASE"/>
</dbReference>
<comment type="caution">
    <text evidence="2">The sequence shown here is derived from an EMBL/GenBank/DDBJ whole genome shotgun (WGS) entry which is preliminary data.</text>
</comment>
<dbReference type="InterPro" id="IPR000073">
    <property type="entry name" value="AB_hydrolase_1"/>
</dbReference>
<accession>A0A543HY65</accession>
<dbReference type="InterPro" id="IPR029058">
    <property type="entry name" value="AB_hydrolase_fold"/>
</dbReference>
<dbReference type="RefSeq" id="WP_141917282.1">
    <property type="nucleotide sequence ID" value="NZ_BAAAYS010000021.1"/>
</dbReference>
<protein>
    <submittedName>
        <fullName evidence="2">Pimeloyl-ACP methyl ester carboxylesterase</fullName>
    </submittedName>
</protein>
<name>A0A543HY65_9MICO</name>
<dbReference type="GO" id="GO:0003824">
    <property type="term" value="F:catalytic activity"/>
    <property type="evidence" value="ECO:0007669"/>
    <property type="project" value="UniProtKB-ARBA"/>
</dbReference>
<sequence>MSTTPEPTTEFFFLPGDAERVGAASIPAVRRTSHGPAGATLSALRYGTEPTTVTLLHGAGLNAHTFDPTVLALGEPALSIDLPGHGESAWRVDADYRPQTIAAPVAALITSAVSRPQTLVGQSLGGLTAAVIAAEHPELVNHLVIVDVTPGITPDTGSAAVREFISGQRDFATRDEIVERAVRFGIGEDRAALKRGVFLNTRVRPDGRYEFRHHLAHLTGSEETFSTDYTELWDDLARIRVPLTLVRASNGFVTEAGLAEWRERLPQARVVEVAAGHNVHDYAPVELARIIREARASLG</sequence>
<dbReference type="Pfam" id="PF00561">
    <property type="entry name" value="Abhydrolase_1"/>
    <property type="match status" value="1"/>
</dbReference>
<evidence type="ECO:0000313" key="3">
    <source>
        <dbReference type="Proteomes" id="UP000318331"/>
    </source>
</evidence>
<dbReference type="PANTHER" id="PTHR46438">
    <property type="entry name" value="ALPHA/BETA-HYDROLASES SUPERFAMILY PROTEIN"/>
    <property type="match status" value="1"/>
</dbReference>
<evidence type="ECO:0000313" key="2">
    <source>
        <dbReference type="EMBL" id="TQM63271.1"/>
    </source>
</evidence>